<evidence type="ECO:0000256" key="1">
    <source>
        <dbReference type="SAM" id="MobiDB-lite"/>
    </source>
</evidence>
<proteinExistence type="predicted"/>
<dbReference type="EMBL" id="CP037452">
    <property type="protein sequence ID" value="QDV52528.1"/>
    <property type="molecule type" value="Genomic_DNA"/>
</dbReference>
<feature type="region of interest" description="Disordered" evidence="1">
    <location>
        <begin position="79"/>
        <end position="110"/>
    </location>
</feature>
<evidence type="ECO:0000313" key="3">
    <source>
        <dbReference type="Proteomes" id="UP000318313"/>
    </source>
</evidence>
<name>A0A518IHG3_9PLAN</name>
<evidence type="ECO:0000313" key="2">
    <source>
        <dbReference type="EMBL" id="QDV52528.1"/>
    </source>
</evidence>
<dbReference type="Proteomes" id="UP000318313">
    <property type="component" value="Chromosome"/>
</dbReference>
<reference evidence="2 3" key="1">
    <citation type="submission" date="2019-03" db="EMBL/GenBank/DDBJ databases">
        <title>Deep-cultivation of Planctomycetes and their phenomic and genomic characterization uncovers novel biology.</title>
        <authorList>
            <person name="Wiegand S."/>
            <person name="Jogler M."/>
            <person name="Boedeker C."/>
            <person name="Pinto D."/>
            <person name="Vollmers J."/>
            <person name="Rivas-Marin E."/>
            <person name="Kohn T."/>
            <person name="Peeters S.H."/>
            <person name="Heuer A."/>
            <person name="Rast P."/>
            <person name="Oberbeckmann S."/>
            <person name="Bunk B."/>
            <person name="Jeske O."/>
            <person name="Meyerdierks A."/>
            <person name="Storesund J.E."/>
            <person name="Kallscheuer N."/>
            <person name="Luecker S."/>
            <person name="Lage O.M."/>
            <person name="Pohl T."/>
            <person name="Merkel B.J."/>
            <person name="Hornburger P."/>
            <person name="Mueller R.-W."/>
            <person name="Bruemmer F."/>
            <person name="Labrenz M."/>
            <person name="Spormann A.M."/>
            <person name="Op den Camp H."/>
            <person name="Overmann J."/>
            <person name="Amann R."/>
            <person name="Jetten M.S.M."/>
            <person name="Mascher T."/>
            <person name="Medema M.H."/>
            <person name="Devos D.P."/>
            <person name="Kaster A.-K."/>
            <person name="Ovreas L."/>
            <person name="Rohde M."/>
            <person name="Galperin M.Y."/>
            <person name="Jogler C."/>
        </authorList>
    </citation>
    <scope>NUCLEOTIDE SEQUENCE [LARGE SCALE GENOMIC DNA]</scope>
    <source>
        <strain evidence="2 3">Enr17</strain>
    </source>
</reference>
<accession>A0A518IHG3</accession>
<keyword evidence="3" id="KW-1185">Reference proteome</keyword>
<gene>
    <name evidence="2" type="ORF">Enr17x_45910</name>
</gene>
<protein>
    <submittedName>
        <fullName evidence="2">Uncharacterized protein</fullName>
    </submittedName>
</protein>
<feature type="compositionally biased region" description="Basic residues" evidence="1">
    <location>
        <begin position="93"/>
        <end position="110"/>
    </location>
</feature>
<feature type="compositionally biased region" description="Polar residues" evidence="1">
    <location>
        <begin position="79"/>
        <end position="92"/>
    </location>
</feature>
<organism evidence="2 3">
    <name type="scientific">Gimesia fumaroli</name>
    <dbReference type="NCBI Taxonomy" id="2527976"/>
    <lineage>
        <taxon>Bacteria</taxon>
        <taxon>Pseudomonadati</taxon>
        <taxon>Planctomycetota</taxon>
        <taxon>Planctomycetia</taxon>
        <taxon>Planctomycetales</taxon>
        <taxon>Planctomycetaceae</taxon>
        <taxon>Gimesia</taxon>
    </lineage>
</organism>
<dbReference type="AlphaFoldDB" id="A0A518IHG3"/>
<sequence>MELYMLSDIIWNGVKQSTKERMRTPGEGGEMPSDTGAIACEVSAKRFDTSELTLGVSRSKKWSTSVSFIKIRDFIMGQKSSGEDSFNGTRSPTRARRRAGMLGKRSRGSR</sequence>
<dbReference type="KEGG" id="gfm:Enr17x_45910"/>